<dbReference type="InterPro" id="IPR032675">
    <property type="entry name" value="LRR_dom_sf"/>
</dbReference>
<reference evidence="2 3" key="1">
    <citation type="submission" date="2016-11" db="EMBL/GenBank/DDBJ databases">
        <title>The macronuclear genome of Stentor coeruleus: a giant cell with tiny introns.</title>
        <authorList>
            <person name="Slabodnick M."/>
            <person name="Ruby J.G."/>
            <person name="Reiff S.B."/>
            <person name="Swart E.C."/>
            <person name="Gosai S."/>
            <person name="Prabakaran S."/>
            <person name="Witkowska E."/>
            <person name="Larue G.E."/>
            <person name="Fisher S."/>
            <person name="Freeman R.M."/>
            <person name="Gunawardena J."/>
            <person name="Chu W."/>
            <person name="Stover N.A."/>
            <person name="Gregory B.D."/>
            <person name="Nowacki M."/>
            <person name="Derisi J."/>
            <person name="Roy S.W."/>
            <person name="Marshall W.F."/>
            <person name="Sood P."/>
        </authorList>
    </citation>
    <scope>NUCLEOTIDE SEQUENCE [LARGE SCALE GENOMIC DNA]</scope>
    <source>
        <strain evidence="2">WM001</strain>
    </source>
</reference>
<dbReference type="SUPFAM" id="SSF52047">
    <property type="entry name" value="RNI-like"/>
    <property type="match status" value="1"/>
</dbReference>
<dbReference type="PANTHER" id="PTHR24114:SF2">
    <property type="entry name" value="F-BOX DOMAIN-CONTAINING PROTEIN-RELATED"/>
    <property type="match status" value="1"/>
</dbReference>
<feature type="coiled-coil region" evidence="1">
    <location>
        <begin position="542"/>
        <end position="640"/>
    </location>
</feature>
<dbReference type="OrthoDB" id="302647at2759"/>
<proteinExistence type="predicted"/>
<dbReference type="Gene3D" id="3.80.10.10">
    <property type="entry name" value="Ribonuclease Inhibitor"/>
    <property type="match status" value="3"/>
</dbReference>
<dbReference type="SMART" id="SM00368">
    <property type="entry name" value="LRR_RI"/>
    <property type="match status" value="8"/>
</dbReference>
<comment type="caution">
    <text evidence="2">The sequence shown here is derived from an EMBL/GenBank/DDBJ whole genome shotgun (WGS) entry which is preliminary data.</text>
</comment>
<dbReference type="InterPro" id="IPR001611">
    <property type="entry name" value="Leu-rich_rpt"/>
</dbReference>
<keyword evidence="1" id="KW-0175">Coiled coil</keyword>
<dbReference type="EMBL" id="MPUH01000227">
    <property type="protein sequence ID" value="OMJ85744.1"/>
    <property type="molecule type" value="Genomic_DNA"/>
</dbReference>
<dbReference type="PANTHER" id="PTHR24114">
    <property type="entry name" value="LEUCINE RICH REPEAT FAMILY PROTEIN"/>
    <property type="match status" value="1"/>
</dbReference>
<protein>
    <submittedName>
        <fullName evidence="2">Uncharacterized protein</fullName>
    </submittedName>
</protein>
<evidence type="ECO:0000313" key="3">
    <source>
        <dbReference type="Proteomes" id="UP000187209"/>
    </source>
</evidence>
<dbReference type="Pfam" id="PF13516">
    <property type="entry name" value="LRR_6"/>
    <property type="match status" value="3"/>
</dbReference>
<evidence type="ECO:0000313" key="2">
    <source>
        <dbReference type="EMBL" id="OMJ85744.1"/>
    </source>
</evidence>
<evidence type="ECO:0000256" key="1">
    <source>
        <dbReference type="SAM" id="Coils"/>
    </source>
</evidence>
<dbReference type="AlphaFoldDB" id="A0A1R2C9R0"/>
<name>A0A1R2C9R0_9CILI</name>
<dbReference type="PROSITE" id="PS51450">
    <property type="entry name" value="LRR"/>
    <property type="match status" value="1"/>
</dbReference>
<organism evidence="2 3">
    <name type="scientific">Stentor coeruleus</name>
    <dbReference type="NCBI Taxonomy" id="5963"/>
    <lineage>
        <taxon>Eukaryota</taxon>
        <taxon>Sar</taxon>
        <taxon>Alveolata</taxon>
        <taxon>Ciliophora</taxon>
        <taxon>Postciliodesmatophora</taxon>
        <taxon>Heterotrichea</taxon>
        <taxon>Heterotrichida</taxon>
        <taxon>Stentoridae</taxon>
        <taxon>Stentor</taxon>
    </lineage>
</organism>
<keyword evidence="3" id="KW-1185">Reference proteome</keyword>
<dbReference type="Proteomes" id="UP000187209">
    <property type="component" value="Unassembled WGS sequence"/>
</dbReference>
<dbReference type="InterPro" id="IPR052394">
    <property type="entry name" value="LRR-containing"/>
</dbReference>
<sequence>MRNYHKSKDSIKVLWTKLESVLDVSGFKSYGKILPKHKRHLSYNIRKSTSRAFARSTNDSPELSTVRSTTPSLSCTRNSLQIDGLSQLQLKKLYQAKCEDLNIPVLPDQQFRFYVYCFKHFYQRSFEMQDSGLGEKSAKAIGEILSYNDNFAYIVLGKNMFGDEGCLSIAKGLKKNLTIVYIDLSSNSLSPEGSEKIMKVLSSHESLAGLNISSYEGLHRNRLCSNGSNGLKCLLTKSMTISYINIARTSIGEGLKIIIDPLKTSMSLTSLDLCDNNIGNLYLEGFLRSLELSCVIDLNISSNCICNKGAEYVGDYLSKNPLLEKLNVANNGIKTKGAKKIFESLSNNSHLKILLMQGNCMNNGLSEEMAGSLAVNMALEELDLSGCMIKNCGIVMVAECLTRNRKIRILRLSGNGIGDGCLEELSISFTNNKTIKLIDLSCNKIKDYGAKFLAQGLKGSISIEEINLKENSIKDEGGNHLANAIKLNPNIIRINLDLNKITSKCLAGIKENLNTNIEKYYKTLPQKLKKQYEAINYDENSIKKISQKITQKKKEKEEIKLRIEKNVEKIEEIKSSEAQKLLILKENLEKLKENNIELSKSLENIQGVLMKFKIQNDRDVKDLEVKNLMIDEEIKGLEKKSTFYIEMQLKEKVLVQRGMKQSYKTQLDEEYRKEEILRISADNTLEVLKKRLFDIKELIRKIKNPDGVKVEENKRDSNRMGFLMSEVNAKKNTYSVNIPDFRKEKRLKTKSN</sequence>
<accession>A0A1R2C9R0</accession>
<gene>
    <name evidence="2" type="ORF">SteCoe_12872</name>
</gene>
<dbReference type="SMR" id="A0A1R2C9R0"/>